<name>A0A9Q1Q9D6_9CARY</name>
<protein>
    <submittedName>
        <fullName evidence="2">Uncharacterized protein</fullName>
    </submittedName>
</protein>
<evidence type="ECO:0000256" key="1">
    <source>
        <dbReference type="SAM" id="MobiDB-lite"/>
    </source>
</evidence>
<organism evidence="2 3">
    <name type="scientific">Carnegiea gigantea</name>
    <dbReference type="NCBI Taxonomy" id="171969"/>
    <lineage>
        <taxon>Eukaryota</taxon>
        <taxon>Viridiplantae</taxon>
        <taxon>Streptophyta</taxon>
        <taxon>Embryophyta</taxon>
        <taxon>Tracheophyta</taxon>
        <taxon>Spermatophyta</taxon>
        <taxon>Magnoliopsida</taxon>
        <taxon>eudicotyledons</taxon>
        <taxon>Gunneridae</taxon>
        <taxon>Pentapetalae</taxon>
        <taxon>Caryophyllales</taxon>
        <taxon>Cactineae</taxon>
        <taxon>Cactaceae</taxon>
        <taxon>Cactoideae</taxon>
        <taxon>Echinocereeae</taxon>
        <taxon>Carnegiea</taxon>
    </lineage>
</organism>
<accession>A0A9Q1Q9D6</accession>
<proteinExistence type="predicted"/>
<comment type="caution">
    <text evidence="2">The sequence shown here is derived from an EMBL/GenBank/DDBJ whole genome shotgun (WGS) entry which is preliminary data.</text>
</comment>
<keyword evidence="3" id="KW-1185">Reference proteome</keyword>
<feature type="region of interest" description="Disordered" evidence="1">
    <location>
        <begin position="26"/>
        <end position="71"/>
    </location>
</feature>
<feature type="compositionally biased region" description="Basic and acidic residues" evidence="1">
    <location>
        <begin position="28"/>
        <end position="48"/>
    </location>
</feature>
<dbReference type="Proteomes" id="UP001153076">
    <property type="component" value="Unassembled WGS sequence"/>
</dbReference>
<feature type="compositionally biased region" description="Acidic residues" evidence="1">
    <location>
        <begin position="60"/>
        <end position="69"/>
    </location>
</feature>
<gene>
    <name evidence="2" type="ORF">Cgig2_017882</name>
</gene>
<evidence type="ECO:0000313" key="3">
    <source>
        <dbReference type="Proteomes" id="UP001153076"/>
    </source>
</evidence>
<dbReference type="OrthoDB" id="1433100at2759"/>
<dbReference type="EMBL" id="JAKOGI010000516">
    <property type="protein sequence ID" value="KAJ8433812.1"/>
    <property type="molecule type" value="Genomic_DNA"/>
</dbReference>
<reference evidence="2" key="1">
    <citation type="submission" date="2022-04" db="EMBL/GenBank/DDBJ databases">
        <title>Carnegiea gigantea Genome sequencing and assembly v2.</title>
        <authorList>
            <person name="Copetti D."/>
            <person name="Sanderson M.J."/>
            <person name="Burquez A."/>
            <person name="Wojciechowski M.F."/>
        </authorList>
    </citation>
    <scope>NUCLEOTIDE SEQUENCE</scope>
    <source>
        <strain evidence="2">SGP5-SGP5p</strain>
        <tissue evidence="2">Aerial part</tissue>
    </source>
</reference>
<evidence type="ECO:0000313" key="2">
    <source>
        <dbReference type="EMBL" id="KAJ8433812.1"/>
    </source>
</evidence>
<dbReference type="AlphaFoldDB" id="A0A9Q1Q9D6"/>
<sequence length="274" mass="31313">MLFVEDHSDVHWHAVVRYTIKLKSATKRQRDEVSSADKENHRGIRMDEDLVISSGREYEPDGQGEEDSDGGVSLVAELGVGDGLSSNEEEEADGEGEESSYKMKRATEARDGIPNCVDPALVRGPVAISVRGRFTLEMICEMMKNLKEYQKHAIDSTIFKLVLEYKSFAMQRELTIALVMAWAPQRKGFRLAWKFHSLCLMSHSSLVTSDGEVVRFGDESDYLELRQLMRERIVKYVEDKKVKLMQEKGGKKPKVFRHYIKEMKKLCEANRGED</sequence>